<dbReference type="PROSITE" id="PS00518">
    <property type="entry name" value="ZF_RING_1"/>
    <property type="match status" value="1"/>
</dbReference>
<dbReference type="PROSITE" id="PS50089">
    <property type="entry name" value="ZF_RING_2"/>
    <property type="match status" value="1"/>
</dbReference>
<protein>
    <submittedName>
        <fullName evidence="7">Slx8 protein</fullName>
    </submittedName>
</protein>
<feature type="compositionally biased region" description="Low complexity" evidence="5">
    <location>
        <begin position="7"/>
        <end position="16"/>
    </location>
</feature>
<proteinExistence type="predicted"/>
<keyword evidence="3" id="KW-0862">Zinc</keyword>
<feature type="compositionally biased region" description="Polar residues" evidence="5">
    <location>
        <begin position="37"/>
        <end position="56"/>
    </location>
</feature>
<evidence type="ECO:0000313" key="8">
    <source>
        <dbReference type="Proteomes" id="UP001629113"/>
    </source>
</evidence>
<evidence type="ECO:0000256" key="2">
    <source>
        <dbReference type="ARBA" id="ARBA00022771"/>
    </source>
</evidence>
<dbReference type="Gene3D" id="3.30.40.10">
    <property type="entry name" value="Zinc/RING finger domain, C3HC4 (zinc finger)"/>
    <property type="match status" value="1"/>
</dbReference>
<feature type="region of interest" description="Disordered" evidence="5">
    <location>
        <begin position="151"/>
        <end position="177"/>
    </location>
</feature>
<dbReference type="PANTHER" id="PTHR23041">
    <property type="entry name" value="RING FINGER DOMAIN-CONTAINING"/>
    <property type="match status" value="1"/>
</dbReference>
<evidence type="ECO:0000256" key="1">
    <source>
        <dbReference type="ARBA" id="ARBA00022723"/>
    </source>
</evidence>
<evidence type="ECO:0000256" key="4">
    <source>
        <dbReference type="PROSITE-ProRule" id="PRU00175"/>
    </source>
</evidence>
<feature type="region of interest" description="Disordered" evidence="5">
    <location>
        <begin position="37"/>
        <end position="106"/>
    </location>
</feature>
<feature type="domain" description="RING-type" evidence="6">
    <location>
        <begin position="231"/>
        <end position="273"/>
    </location>
</feature>
<dbReference type="PANTHER" id="PTHR23041:SF78">
    <property type="entry name" value="E3 UBIQUITIN-PROTEIN LIGASE RNF4"/>
    <property type="match status" value="1"/>
</dbReference>
<feature type="region of interest" description="Disordered" evidence="5">
    <location>
        <begin position="1"/>
        <end position="25"/>
    </location>
</feature>
<keyword evidence="2 4" id="KW-0863">Zinc-finger</keyword>
<dbReference type="InterPro" id="IPR013083">
    <property type="entry name" value="Znf_RING/FYVE/PHD"/>
</dbReference>
<evidence type="ECO:0000259" key="6">
    <source>
        <dbReference type="PROSITE" id="PS50089"/>
    </source>
</evidence>
<evidence type="ECO:0000256" key="3">
    <source>
        <dbReference type="ARBA" id="ARBA00022833"/>
    </source>
</evidence>
<comment type="caution">
    <text evidence="7">The sequence shown here is derived from an EMBL/GenBank/DDBJ whole genome shotgun (WGS) entry which is preliminary data.</text>
</comment>
<dbReference type="SUPFAM" id="SSF57850">
    <property type="entry name" value="RING/U-box"/>
    <property type="match status" value="1"/>
</dbReference>
<dbReference type="Pfam" id="PF13920">
    <property type="entry name" value="zf-C3HC4_3"/>
    <property type="match status" value="1"/>
</dbReference>
<dbReference type="InterPro" id="IPR047134">
    <property type="entry name" value="RNF4"/>
</dbReference>
<dbReference type="SMART" id="SM00184">
    <property type="entry name" value="RING"/>
    <property type="match status" value="1"/>
</dbReference>
<dbReference type="EMBL" id="JBFCZG010000004">
    <property type="protein sequence ID" value="KAL3423229.1"/>
    <property type="molecule type" value="Genomic_DNA"/>
</dbReference>
<dbReference type="Proteomes" id="UP001629113">
    <property type="component" value="Unassembled WGS sequence"/>
</dbReference>
<evidence type="ECO:0000256" key="5">
    <source>
        <dbReference type="SAM" id="MobiDB-lite"/>
    </source>
</evidence>
<reference evidence="7 8" key="1">
    <citation type="submission" date="2024-06" db="EMBL/GenBank/DDBJ databases">
        <title>Complete genome of Phlyctema vagabunda strain 19-DSS-EL-015.</title>
        <authorList>
            <person name="Fiorenzani C."/>
        </authorList>
    </citation>
    <scope>NUCLEOTIDE SEQUENCE [LARGE SCALE GENOMIC DNA]</scope>
    <source>
        <strain evidence="7 8">19-DSS-EL-015</strain>
    </source>
</reference>
<keyword evidence="8" id="KW-1185">Reference proteome</keyword>
<dbReference type="InterPro" id="IPR001841">
    <property type="entry name" value="Znf_RING"/>
</dbReference>
<gene>
    <name evidence="7" type="ORF">PVAG01_04974</name>
</gene>
<organism evidence="7 8">
    <name type="scientific">Phlyctema vagabunda</name>
    <dbReference type="NCBI Taxonomy" id="108571"/>
    <lineage>
        <taxon>Eukaryota</taxon>
        <taxon>Fungi</taxon>
        <taxon>Dikarya</taxon>
        <taxon>Ascomycota</taxon>
        <taxon>Pezizomycotina</taxon>
        <taxon>Leotiomycetes</taxon>
        <taxon>Helotiales</taxon>
        <taxon>Dermateaceae</taxon>
        <taxon>Phlyctema</taxon>
    </lineage>
</organism>
<name>A0ABR4PIR4_9HELO</name>
<keyword evidence="1" id="KW-0479">Metal-binding</keyword>
<dbReference type="InterPro" id="IPR017907">
    <property type="entry name" value="Znf_RING_CS"/>
</dbReference>
<sequence length="315" mass="34496">MSSGFFSNVPSNIGNPSSPPSRTAASNWDFSVLFNSSAQPTPAVNNRPLSPIQNSPGDDPFYLDDPFEPPLFVPESSNTQQRRRPLSNTQSPSQQTPPPSNQLARHNPVGIADLLNSDPFDDFINENAVAPASSPPLDAIDLTDGVVDLTTSPNMAPAKKRKRATDSQNPVKRPTRRSSVAIVGEAEHVDLAGIEDEEDYAALKLKEKAEELKKQQLEEATRPVRLAEIQCIICMDNPKDLTVTHCGHMFCSECLHEALYAGNNEKKSCPVCRTVIGTTLQGRGADKKQPKNGVFHLEMKLMTSNRKGKMPQRNV</sequence>
<evidence type="ECO:0000313" key="7">
    <source>
        <dbReference type="EMBL" id="KAL3423229.1"/>
    </source>
</evidence>
<accession>A0ABR4PIR4</accession>